<keyword evidence="2" id="KW-1185">Reference proteome</keyword>
<dbReference type="Gene3D" id="2.60.120.380">
    <property type="match status" value="1"/>
</dbReference>
<evidence type="ECO:0000313" key="2">
    <source>
        <dbReference type="Proteomes" id="UP000193224"/>
    </source>
</evidence>
<reference evidence="1 2" key="1">
    <citation type="submission" date="2017-03" db="EMBL/GenBank/DDBJ databases">
        <authorList>
            <person name="Afonso C.L."/>
            <person name="Miller P.J."/>
            <person name="Scott M.A."/>
            <person name="Spackman E."/>
            <person name="Goraichik I."/>
            <person name="Dimitrov K.M."/>
            <person name="Suarez D.L."/>
            <person name="Swayne D.E."/>
        </authorList>
    </citation>
    <scope>NUCLEOTIDE SEQUENCE [LARGE SCALE GENOMIC DNA]</scope>
    <source>
        <strain evidence="1 2">CECT 7745</strain>
    </source>
</reference>
<organism evidence="1 2">
    <name type="scientific">Roseovarius aestuarii</name>
    <dbReference type="NCBI Taxonomy" id="475083"/>
    <lineage>
        <taxon>Bacteria</taxon>
        <taxon>Pseudomonadati</taxon>
        <taxon>Pseudomonadota</taxon>
        <taxon>Alphaproteobacteria</taxon>
        <taxon>Rhodobacterales</taxon>
        <taxon>Roseobacteraceae</taxon>
        <taxon>Roseovarius</taxon>
    </lineage>
</organism>
<accession>A0A1X7BWM7</accession>
<evidence type="ECO:0000313" key="1">
    <source>
        <dbReference type="EMBL" id="SMC14004.1"/>
    </source>
</evidence>
<gene>
    <name evidence="1" type="ORF">ROA7745_03866</name>
</gene>
<protein>
    <recommendedName>
        <fullName evidence="3">Peptidase C-terminal archaeal/bacterial domain-containing protein</fullName>
    </recommendedName>
</protein>
<dbReference type="AlphaFoldDB" id="A0A1X7BWM7"/>
<dbReference type="Proteomes" id="UP000193224">
    <property type="component" value="Unassembled WGS sequence"/>
</dbReference>
<sequence>MLMRNSTIAAMMLTATGFGSVVNARSWDPGPYPEGFVSANGNEVYYEVFEGGYLAEIELDGDCRSDIDLWIYDDNGHLITKSTSYDCYEYVNFVPAWTGEFKIVVENHGKPNGSRYWLTTY</sequence>
<name>A0A1X7BWM7_9RHOB</name>
<dbReference type="EMBL" id="FWXB01000019">
    <property type="protein sequence ID" value="SMC14004.1"/>
    <property type="molecule type" value="Genomic_DNA"/>
</dbReference>
<proteinExistence type="predicted"/>
<evidence type="ECO:0008006" key="3">
    <source>
        <dbReference type="Google" id="ProtNLM"/>
    </source>
</evidence>